<dbReference type="GO" id="GO:0019902">
    <property type="term" value="F:phosphatase binding"/>
    <property type="evidence" value="ECO:0007669"/>
    <property type="project" value="TreeGrafter"/>
</dbReference>
<evidence type="ECO:0000313" key="2">
    <source>
        <dbReference type="EMBL" id="KXZ45499.1"/>
    </source>
</evidence>
<comment type="caution">
    <text evidence="2">The sequence shown here is derived from an EMBL/GenBank/DDBJ whole genome shotgun (WGS) entry which is preliminary data.</text>
</comment>
<dbReference type="PANTHER" id="PTHR22028:SF9">
    <property type="entry name" value="SFI1 SPINDLE BODY DOMAIN-CONTAINING PROTEIN"/>
    <property type="match status" value="1"/>
</dbReference>
<evidence type="ECO:0008006" key="4">
    <source>
        <dbReference type="Google" id="ProtNLM"/>
    </source>
</evidence>
<feature type="compositionally biased region" description="Polar residues" evidence="1">
    <location>
        <begin position="1487"/>
        <end position="1497"/>
    </location>
</feature>
<proteinExistence type="predicted"/>
<dbReference type="InterPro" id="IPR052270">
    <property type="entry name" value="CACF_protein"/>
</dbReference>
<name>A0A150G6K5_GONPE</name>
<feature type="region of interest" description="Disordered" evidence="1">
    <location>
        <begin position="1665"/>
        <end position="1696"/>
    </location>
</feature>
<feature type="region of interest" description="Disordered" evidence="1">
    <location>
        <begin position="1223"/>
        <end position="1244"/>
    </location>
</feature>
<dbReference type="PANTHER" id="PTHR22028">
    <property type="entry name" value="SFI1 SPINDLE BODY DOMAIN-CONTAINING PROTEIN-RELATED"/>
    <property type="match status" value="1"/>
</dbReference>
<dbReference type="OrthoDB" id="540980at2759"/>
<feature type="compositionally biased region" description="Acidic residues" evidence="1">
    <location>
        <begin position="1671"/>
        <end position="1696"/>
    </location>
</feature>
<feature type="region of interest" description="Disordered" evidence="1">
    <location>
        <begin position="553"/>
        <end position="606"/>
    </location>
</feature>
<evidence type="ECO:0000256" key="1">
    <source>
        <dbReference type="SAM" id="MobiDB-lite"/>
    </source>
</evidence>
<organism evidence="2 3">
    <name type="scientific">Gonium pectorale</name>
    <name type="common">Green alga</name>
    <dbReference type="NCBI Taxonomy" id="33097"/>
    <lineage>
        <taxon>Eukaryota</taxon>
        <taxon>Viridiplantae</taxon>
        <taxon>Chlorophyta</taxon>
        <taxon>core chlorophytes</taxon>
        <taxon>Chlorophyceae</taxon>
        <taxon>CS clade</taxon>
        <taxon>Chlamydomonadales</taxon>
        <taxon>Volvocaceae</taxon>
        <taxon>Gonium</taxon>
    </lineage>
</organism>
<evidence type="ECO:0000313" key="3">
    <source>
        <dbReference type="Proteomes" id="UP000075714"/>
    </source>
</evidence>
<dbReference type="EMBL" id="LSYV01000055">
    <property type="protein sequence ID" value="KXZ45499.1"/>
    <property type="molecule type" value="Genomic_DNA"/>
</dbReference>
<accession>A0A150G6K5</accession>
<dbReference type="Proteomes" id="UP000075714">
    <property type="component" value="Unassembled WGS sequence"/>
</dbReference>
<reference evidence="3" key="1">
    <citation type="journal article" date="2016" name="Nat. Commun.">
        <title>The Gonium pectorale genome demonstrates co-option of cell cycle regulation during the evolution of multicellularity.</title>
        <authorList>
            <person name="Hanschen E.R."/>
            <person name="Marriage T.N."/>
            <person name="Ferris P.J."/>
            <person name="Hamaji T."/>
            <person name="Toyoda A."/>
            <person name="Fujiyama A."/>
            <person name="Neme R."/>
            <person name="Noguchi H."/>
            <person name="Minakuchi Y."/>
            <person name="Suzuki M."/>
            <person name="Kawai-Toyooka H."/>
            <person name="Smith D.R."/>
            <person name="Sparks H."/>
            <person name="Anderson J."/>
            <person name="Bakaric R."/>
            <person name="Luria V."/>
            <person name="Karger A."/>
            <person name="Kirschner M.W."/>
            <person name="Durand P.M."/>
            <person name="Michod R.E."/>
            <person name="Nozaki H."/>
            <person name="Olson B.J."/>
        </authorList>
    </citation>
    <scope>NUCLEOTIDE SEQUENCE [LARGE SCALE GENOMIC DNA]</scope>
    <source>
        <strain evidence="3">NIES-2863</strain>
    </source>
</reference>
<sequence>MEPRSLVRSTERKLGLNTGDVIMLSRQGRPYIAVQDRLPFKNDQIHTCLDLAPEGAHLEAEGIAYLEIIRQGPYLGFRSSAAGNRLVQPRRKSPHRLVFFNSNLGIWELWEVVGEEWISASWSTLPMVFRSRRLPHVQLEVDVTRVGFYTTSGGASGGAAAPAFAPTPRSLLPVIPEDSSLEDTNLRRISNVLVVEWFKFVDHEKLLRQGLETELAALVEEIAQLKLNTISQVEFLRVHMNEELAALAAHVTARDQMLALFKAWLRNTQQVAADHMARQRHRRILLAWRHAVVILVFHKAAISKLRNKRERVLRHRAFFSWLSYARGVAGAVSKLFVAVQRRAHAVMSRVLVGWRQAIAHRAWRGRVLLLVAQRRAARMLATAFAGWHQDASQRGVGRAALVRALTAVKQAGLPAIMTAWRAAVEAARRGEVQVLMTIALLSWRSVAVARKATTGRLALAKTRLVRMRLSAVVASWRQRAVSGKAARLGAEGLKKRLQVLGGHGTALRPEASGLPPRVGAAYPLVRAPRQPLRRLQRLSIIGSKSSPMLIEMAPGRGGEGPLTPIGLPELLDGDEQGSSEASFAQAQAGPDRRPGQPGTAKEPAGASQVAVQSLTASFNAVAAAYEDWLAPMVVGSGLGRWLAGEVLLHWRRVVTARRSWKGLSEQLVTDRRRRMARAVLAAMWDVAAAAKRVAAMGVVLAVKLAAGRSRSTCREVLVAWHEVARRRAMVRVQVTRHLARACAALSRHMLAEWHLVASAKRACAQKIQRLTREGKALERSAEVIRQRTEAAARAAVLEHWRARAARARREGVEVLKMQSRACRRRLAAVFQAWSHEVDRTHAVHALADALRARSERSLLLGVVEGWQAAARGSVQAKAWLATCVRRIQRGCVERAFIAWQEAATAARRRKSRMLLAARRVEAVLLSHVVVEWAAVVAHHRALRAEADVRHSACSRASLSAAFAGWADLVQRLKAAREVARRRGSVHDLALLRCITTGWMDAAHEARTRAEAAAAMAARKAAAVLPAALRAWADVACGGGGARRLQRAAVGHLVLRRCMALMRRAFRAWRGALEERHAREDELRRCIKRKKLAFGLFKQWYWEAFDADATIRRMFHSTDPAAHSPDPSMRARYANAAAAQLQPQHQPFAYGRAVGSYVSEWQQQHASQAAFTTSTWSAVPAGAGNGDSRLSSMPGARPVVDLVKGTTAIEAAASRLAAAGRVQRPLPEQPQQPKPQEQVRRPGSLAEPVRSLAPAFDALAATGDARRGRTAAASGAPAPLPASTAAAASGARAHQASAASGLAVTSSTRLVSVRSAYSALLHSDSDSDGEGPARGYAARTAVAAGTWNTRSKDAAAAAEVAGALRPVGISAAAGAVSKSRLVARTSGTVGVVSAAAVREAGAVHAGGPLHRMYGPAAAAAVTAAAAEPSVGSATSLEAVNAMNAMLVNVANQLTEVSRASLEIAAGVVAHSGGAGAMGPAAGGMRPLRSTTGSASSGAYLQPRASVDGSYTSGRSAHHRGSPPGNNARPGSAAAALAAAAGPALSPLSPGPLAAYMPYGNSAASVGSAPGTSGGKLPGVVPTWRQVANNQLYDAVDECYGEPYDDDLGPVDPTYIGIAGAGAAEQEEAESVGDFAAGPAECSRRGSAASSTGAGLLEQRAFTVHNTHWNDVFQDEDEDEEEDGDDDPEDEGDDSGFA</sequence>
<feature type="region of interest" description="Disordered" evidence="1">
    <location>
        <begin position="1479"/>
        <end position="1531"/>
    </location>
</feature>
<gene>
    <name evidence="2" type="ORF">GPECTOR_54g241</name>
</gene>
<protein>
    <recommendedName>
        <fullName evidence="4">Sfi1 spindle body domain-containing protein</fullName>
    </recommendedName>
</protein>
<feature type="compositionally biased region" description="Low complexity" evidence="1">
    <location>
        <begin position="1521"/>
        <end position="1531"/>
    </location>
</feature>
<keyword evidence="3" id="KW-1185">Reference proteome</keyword>